<organism evidence="2">
    <name type="scientific">marine sediment metagenome</name>
    <dbReference type="NCBI Taxonomy" id="412755"/>
    <lineage>
        <taxon>unclassified sequences</taxon>
        <taxon>metagenomes</taxon>
        <taxon>ecological metagenomes</taxon>
    </lineage>
</organism>
<dbReference type="EMBL" id="BARV01009206">
    <property type="protein sequence ID" value="GAI13600.1"/>
    <property type="molecule type" value="Genomic_DNA"/>
</dbReference>
<dbReference type="AlphaFoldDB" id="X1MFX9"/>
<sequence length="46" mass="5539">MSKYKDEKEVNLSKQEGEHEGKQEVNLKREIPLSKILQKRLKRKMI</sequence>
<proteinExistence type="predicted"/>
<feature type="region of interest" description="Disordered" evidence="1">
    <location>
        <begin position="1"/>
        <end position="26"/>
    </location>
</feature>
<evidence type="ECO:0000256" key="1">
    <source>
        <dbReference type="SAM" id="MobiDB-lite"/>
    </source>
</evidence>
<protein>
    <submittedName>
        <fullName evidence="2">Uncharacterized protein</fullName>
    </submittedName>
</protein>
<reference evidence="2" key="1">
    <citation type="journal article" date="2014" name="Front. Microbiol.">
        <title>High frequency of phylogenetically diverse reductive dehalogenase-homologous genes in deep subseafloor sedimentary metagenomes.</title>
        <authorList>
            <person name="Kawai M."/>
            <person name="Futagami T."/>
            <person name="Toyoda A."/>
            <person name="Takaki Y."/>
            <person name="Nishi S."/>
            <person name="Hori S."/>
            <person name="Arai W."/>
            <person name="Tsubouchi T."/>
            <person name="Morono Y."/>
            <person name="Uchiyama I."/>
            <person name="Ito T."/>
            <person name="Fujiyama A."/>
            <person name="Inagaki F."/>
            <person name="Takami H."/>
        </authorList>
    </citation>
    <scope>NUCLEOTIDE SEQUENCE</scope>
    <source>
        <strain evidence="2">Expedition CK06-06</strain>
    </source>
</reference>
<gene>
    <name evidence="2" type="ORF">S06H3_18239</name>
</gene>
<evidence type="ECO:0000313" key="2">
    <source>
        <dbReference type="EMBL" id="GAI13600.1"/>
    </source>
</evidence>
<comment type="caution">
    <text evidence="2">The sequence shown here is derived from an EMBL/GenBank/DDBJ whole genome shotgun (WGS) entry which is preliminary data.</text>
</comment>
<name>X1MFX9_9ZZZZ</name>
<accession>X1MFX9</accession>